<dbReference type="InterPro" id="IPR016181">
    <property type="entry name" value="Acyl_CoA_acyltransferase"/>
</dbReference>
<dbReference type="GO" id="GO:0016747">
    <property type="term" value="F:acyltransferase activity, transferring groups other than amino-acyl groups"/>
    <property type="evidence" value="ECO:0007669"/>
    <property type="project" value="InterPro"/>
</dbReference>
<keyword evidence="2" id="KW-0808">Transferase</keyword>
<accession>A0A846J032</accession>
<dbReference type="RefSeq" id="WP_012343815.1">
    <property type="nucleotide sequence ID" value="NZ_JBKFVV010000001.1"/>
</dbReference>
<evidence type="ECO:0000313" key="3">
    <source>
        <dbReference type="Proteomes" id="UP000480039"/>
    </source>
</evidence>
<dbReference type="Pfam" id="PF13508">
    <property type="entry name" value="Acetyltransf_7"/>
    <property type="match status" value="1"/>
</dbReference>
<dbReference type="CDD" id="cd04301">
    <property type="entry name" value="NAT_SF"/>
    <property type="match status" value="1"/>
</dbReference>
<comment type="caution">
    <text evidence="2">The sequence shown here is derived from an EMBL/GenBank/DDBJ whole genome shotgun (WGS) entry which is preliminary data.</text>
</comment>
<name>A0A846J032_CLOBO</name>
<dbReference type="InterPro" id="IPR050276">
    <property type="entry name" value="MshD_Acetyltransferase"/>
</dbReference>
<protein>
    <submittedName>
        <fullName evidence="2">GNAT family N-acetyltransferase</fullName>
    </submittedName>
</protein>
<proteinExistence type="predicted"/>
<reference evidence="2 3" key="1">
    <citation type="submission" date="2019-04" db="EMBL/GenBank/DDBJ databases">
        <title>Genome sequencing of Clostridium botulinum Groups I-IV and Clostridium butyricum.</title>
        <authorList>
            <person name="Brunt J."/>
            <person name="Van Vliet A.H.M."/>
            <person name="Stringer S.C."/>
            <person name="Carter A.T."/>
            <person name="Peck M.W."/>
        </authorList>
    </citation>
    <scope>NUCLEOTIDE SEQUENCE [LARGE SCALE GENOMIC DNA]</scope>
    <source>
        <strain evidence="2 3">Colworth BL30</strain>
    </source>
</reference>
<feature type="domain" description="N-acetyltransferase" evidence="1">
    <location>
        <begin position="4"/>
        <end position="152"/>
    </location>
</feature>
<dbReference type="InterPro" id="IPR000182">
    <property type="entry name" value="GNAT_dom"/>
</dbReference>
<gene>
    <name evidence="2" type="ORF">FC871_02415</name>
</gene>
<evidence type="ECO:0000313" key="2">
    <source>
        <dbReference type="EMBL" id="NFJ07359.1"/>
    </source>
</evidence>
<organism evidence="2 3">
    <name type="scientific">Clostridium botulinum</name>
    <dbReference type="NCBI Taxonomy" id="1491"/>
    <lineage>
        <taxon>Bacteria</taxon>
        <taxon>Bacillati</taxon>
        <taxon>Bacillota</taxon>
        <taxon>Clostridia</taxon>
        <taxon>Eubacteriales</taxon>
        <taxon>Clostridiaceae</taxon>
        <taxon>Clostridium</taxon>
    </lineage>
</organism>
<dbReference type="PANTHER" id="PTHR43617">
    <property type="entry name" value="L-AMINO ACID N-ACETYLTRANSFERASE"/>
    <property type="match status" value="1"/>
</dbReference>
<dbReference type="AlphaFoldDB" id="A0A846J032"/>
<dbReference type="SUPFAM" id="SSF55729">
    <property type="entry name" value="Acyl-CoA N-acyltransferases (Nat)"/>
    <property type="match status" value="1"/>
</dbReference>
<evidence type="ECO:0000259" key="1">
    <source>
        <dbReference type="PROSITE" id="PS51186"/>
    </source>
</evidence>
<dbReference type="Proteomes" id="UP000480039">
    <property type="component" value="Unassembled WGS sequence"/>
</dbReference>
<sequence>MEGIVVREYQQQDWPRLMEIHDNARVVELRLAGLSDAFIPLAEAAFNEGLFDYTVCVALVNDKVLGFVAYSDDELAWLYVDPVYKRQGIGKCLINYVVESTAKRPLCVEVLARNEPAMHLYKSMGFEIIDICSGVMPGNELFHITVCCMQKL</sequence>
<dbReference type="Gene3D" id="3.40.630.30">
    <property type="match status" value="1"/>
</dbReference>
<dbReference type="EMBL" id="SWQE01000001">
    <property type="protein sequence ID" value="NFJ07359.1"/>
    <property type="molecule type" value="Genomic_DNA"/>
</dbReference>
<dbReference type="PROSITE" id="PS51186">
    <property type="entry name" value="GNAT"/>
    <property type="match status" value="1"/>
</dbReference>